<dbReference type="InterPro" id="IPR000700">
    <property type="entry name" value="PAS-assoc_C"/>
</dbReference>
<dbReference type="CDD" id="cd00130">
    <property type="entry name" value="PAS"/>
    <property type="match status" value="1"/>
</dbReference>
<dbReference type="SMART" id="SM00091">
    <property type="entry name" value="PAS"/>
    <property type="match status" value="1"/>
</dbReference>
<evidence type="ECO:0000256" key="2">
    <source>
        <dbReference type="ARBA" id="ARBA00022840"/>
    </source>
</evidence>
<dbReference type="PROSITE" id="PS50113">
    <property type="entry name" value="PAC"/>
    <property type="match status" value="1"/>
</dbReference>
<dbReference type="GO" id="GO:0005524">
    <property type="term" value="F:ATP binding"/>
    <property type="evidence" value="ECO:0007669"/>
    <property type="project" value="UniProtKB-KW"/>
</dbReference>
<dbReference type="RefSeq" id="WP_015903505.1">
    <property type="nucleotide sequence ID" value="NC_012108.1"/>
</dbReference>
<dbReference type="Proteomes" id="UP000000442">
    <property type="component" value="Chromosome"/>
</dbReference>
<dbReference type="InterPro" id="IPR027417">
    <property type="entry name" value="P-loop_NTPase"/>
</dbReference>
<dbReference type="Pfam" id="PF00158">
    <property type="entry name" value="Sigma54_activat"/>
    <property type="match status" value="1"/>
</dbReference>
<feature type="domain" description="PAC" evidence="8">
    <location>
        <begin position="357"/>
        <end position="409"/>
    </location>
</feature>
<dbReference type="Pfam" id="PF02954">
    <property type="entry name" value="HTH_8"/>
    <property type="match status" value="1"/>
</dbReference>
<dbReference type="PROSITE" id="PS00675">
    <property type="entry name" value="SIGMA54_INTERACT_1"/>
    <property type="match status" value="1"/>
</dbReference>
<dbReference type="InterPro" id="IPR035965">
    <property type="entry name" value="PAS-like_dom_sf"/>
</dbReference>
<dbReference type="Pfam" id="PF13426">
    <property type="entry name" value="PAS_9"/>
    <property type="match status" value="1"/>
</dbReference>
<keyword evidence="1" id="KW-0547">Nucleotide-binding</keyword>
<dbReference type="STRING" id="177437.HRM2_16090"/>
<dbReference type="InterPro" id="IPR013767">
    <property type="entry name" value="PAS_fold"/>
</dbReference>
<dbReference type="InterPro" id="IPR002078">
    <property type="entry name" value="Sigma_54_int"/>
</dbReference>
<dbReference type="KEGG" id="dat:HRM2_16090"/>
<dbReference type="PROSITE" id="PS50045">
    <property type="entry name" value="SIGMA54_INTERACT_4"/>
    <property type="match status" value="1"/>
</dbReference>
<evidence type="ECO:0000256" key="1">
    <source>
        <dbReference type="ARBA" id="ARBA00022741"/>
    </source>
</evidence>
<dbReference type="SUPFAM" id="SSF55785">
    <property type="entry name" value="PYP-like sensor domain (PAS domain)"/>
    <property type="match status" value="2"/>
</dbReference>
<dbReference type="InterPro" id="IPR025944">
    <property type="entry name" value="Sigma_54_int_dom_CS"/>
</dbReference>
<dbReference type="NCBIfam" id="TIGR00229">
    <property type="entry name" value="sensory_box"/>
    <property type="match status" value="1"/>
</dbReference>
<proteinExistence type="predicted"/>
<evidence type="ECO:0000256" key="4">
    <source>
        <dbReference type="ARBA" id="ARBA00023125"/>
    </source>
</evidence>
<name>C0QAD3_DESAH</name>
<evidence type="ECO:0000256" key="3">
    <source>
        <dbReference type="ARBA" id="ARBA00023015"/>
    </source>
</evidence>
<sequence>MDINILSQYRDAIAHADSEEALVQRTIEMITGTTAYDVHIELVQETESVKDLVTRILKKGCEKSVTEALSAKQPVTIMAAKDFSDAFLATIIPCPASALLIPLFTLQTVTPPAFLGSFFVFSGDNYLFKPETRAVLQELTVQFTHAVTTVRRALSVRAENQALRVERDMYHSVFENTGTGTIIIDKDMLILFANAKFAQLTGYGKEEMENNMHWSQFVIPEDNKKMQYYHYGRRKGTPQVPDEYECRIFDKTGEVKHMHMKVGMLAGTNISIASFMDITLRKVAEERLSKSEHLLKSIVSSFEGFIFTLKQNHRIEFMNNPLISRSGYNAVNEKCHKVIHGLDAPCPGCELKKVLAGTVAKREEKSPKDDRWYSVTQSPIYDRVSSITGVQVIMVDITERKHREEKVREHANYYQSENRVLRSAMKERYRFGNIIGKSNAMQKVYELILRAASSNAHVMLYGESGTGKELVATAIHKLSTRSKQMFVPVNCAAINDNLIESEFFGYKKGAFSGADQNKAGFLDLADKGTLFLDEIGDLALNLQVKLLRSIEGGGFTPVGGNLVKKPDLRIVAATNKDLKFLIHQGLMREDFFYRVNIIPIKLPPLRNRKEDIPLLIKHFISKYDKNISIPPIDKKLLDAFLNHDWPGNVRELQHSLDRYVTLKECDFLESLAPPQDNHEINDCLMDMDNGKNALPDIVAGIEKQIIAKALENNRWMKAKTASELGIHRKTLFLKMKKYDLVI</sequence>
<keyword evidence="10" id="KW-1185">Reference proteome</keyword>
<dbReference type="SUPFAM" id="SSF46689">
    <property type="entry name" value="Homeodomain-like"/>
    <property type="match status" value="1"/>
</dbReference>
<dbReference type="AlphaFoldDB" id="C0QAD3"/>
<dbReference type="PROSITE" id="PS50112">
    <property type="entry name" value="PAS"/>
    <property type="match status" value="1"/>
</dbReference>
<dbReference type="InterPro" id="IPR003593">
    <property type="entry name" value="AAA+_ATPase"/>
</dbReference>
<dbReference type="InterPro" id="IPR058031">
    <property type="entry name" value="AAA_lid_NorR"/>
</dbReference>
<dbReference type="PRINTS" id="PR01590">
    <property type="entry name" value="HTHFIS"/>
</dbReference>
<dbReference type="GO" id="GO:0006355">
    <property type="term" value="P:regulation of DNA-templated transcription"/>
    <property type="evidence" value="ECO:0007669"/>
    <property type="project" value="InterPro"/>
</dbReference>
<organism evidence="9 10">
    <name type="scientific">Desulforapulum autotrophicum (strain ATCC 43914 / DSM 3382 / VKM B-1955 / HRM2)</name>
    <name type="common">Desulfobacterium autotrophicum</name>
    <dbReference type="NCBI Taxonomy" id="177437"/>
    <lineage>
        <taxon>Bacteria</taxon>
        <taxon>Pseudomonadati</taxon>
        <taxon>Thermodesulfobacteriota</taxon>
        <taxon>Desulfobacteria</taxon>
        <taxon>Desulfobacterales</taxon>
        <taxon>Desulfobacteraceae</taxon>
        <taxon>Desulforapulum</taxon>
    </lineage>
</organism>
<dbReference type="EMBL" id="CP001087">
    <property type="protein sequence ID" value="ACN14718.1"/>
    <property type="molecule type" value="Genomic_DNA"/>
</dbReference>
<dbReference type="PROSITE" id="PS00676">
    <property type="entry name" value="SIGMA54_INTERACT_2"/>
    <property type="match status" value="1"/>
</dbReference>
<dbReference type="Gene3D" id="3.30.450.20">
    <property type="entry name" value="PAS domain"/>
    <property type="match status" value="2"/>
</dbReference>
<dbReference type="SMART" id="SM00382">
    <property type="entry name" value="AAA"/>
    <property type="match status" value="1"/>
</dbReference>
<dbReference type="InterPro" id="IPR009057">
    <property type="entry name" value="Homeodomain-like_sf"/>
</dbReference>
<evidence type="ECO:0000259" key="6">
    <source>
        <dbReference type="PROSITE" id="PS50045"/>
    </source>
</evidence>
<dbReference type="Gene3D" id="1.10.10.60">
    <property type="entry name" value="Homeodomain-like"/>
    <property type="match status" value="1"/>
</dbReference>
<evidence type="ECO:0000259" key="8">
    <source>
        <dbReference type="PROSITE" id="PS50113"/>
    </source>
</evidence>
<keyword evidence="5" id="KW-0804">Transcription</keyword>
<dbReference type="CDD" id="cd00009">
    <property type="entry name" value="AAA"/>
    <property type="match status" value="1"/>
</dbReference>
<dbReference type="PANTHER" id="PTHR32071:SF57">
    <property type="entry name" value="C4-DICARBOXYLATE TRANSPORT TRANSCRIPTIONAL REGULATORY PROTEIN DCTD"/>
    <property type="match status" value="1"/>
</dbReference>
<feature type="domain" description="Sigma-54 factor interaction" evidence="6">
    <location>
        <begin position="434"/>
        <end position="661"/>
    </location>
</feature>
<dbReference type="InterPro" id="IPR025662">
    <property type="entry name" value="Sigma_54_int_dom_ATP-bd_1"/>
</dbReference>
<dbReference type="Pfam" id="PF25601">
    <property type="entry name" value="AAA_lid_14"/>
    <property type="match status" value="1"/>
</dbReference>
<dbReference type="InterPro" id="IPR000014">
    <property type="entry name" value="PAS"/>
</dbReference>
<dbReference type="HOGENOM" id="CLU_000445_8_3_7"/>
<reference evidence="9 10" key="1">
    <citation type="journal article" date="2009" name="Environ. Microbiol.">
        <title>Genome sequence of Desulfobacterium autotrophicum HRM2, a marine sulfate reducer oxidizing organic carbon completely to carbon dioxide.</title>
        <authorList>
            <person name="Strittmatter A.W."/>
            <person name="Liesegang H."/>
            <person name="Rabus R."/>
            <person name="Decker I."/>
            <person name="Amann J."/>
            <person name="Andres S."/>
            <person name="Henne A."/>
            <person name="Fricke W.F."/>
            <person name="Martinez-Arias R."/>
            <person name="Bartels D."/>
            <person name="Goesmann A."/>
            <person name="Krause L."/>
            <person name="Puehler A."/>
            <person name="Klenk H.P."/>
            <person name="Richter M."/>
            <person name="Schuler M."/>
            <person name="Gloeckner F.O."/>
            <person name="Meyerdierks A."/>
            <person name="Gottschalk G."/>
            <person name="Amann R."/>
        </authorList>
    </citation>
    <scope>NUCLEOTIDE SEQUENCE [LARGE SCALE GENOMIC DNA]</scope>
    <source>
        <strain evidence="10">ATCC 43914 / DSM 3382 / HRM2</strain>
    </source>
</reference>
<accession>C0QAD3</accession>
<dbReference type="GO" id="GO:0043565">
    <property type="term" value="F:sequence-specific DNA binding"/>
    <property type="evidence" value="ECO:0007669"/>
    <property type="project" value="InterPro"/>
</dbReference>
<protein>
    <submittedName>
        <fullName evidence="9">Sigma-54 dependent DNA-binding response regulator</fullName>
    </submittedName>
</protein>
<dbReference type="Gene3D" id="1.10.8.60">
    <property type="match status" value="1"/>
</dbReference>
<feature type="domain" description="PAS" evidence="7">
    <location>
        <begin position="166"/>
        <end position="227"/>
    </location>
</feature>
<gene>
    <name evidence="9" type="ordered locus">HRM2_16090</name>
</gene>
<keyword evidence="2" id="KW-0067">ATP-binding</keyword>
<dbReference type="FunFam" id="3.40.50.300:FF:000006">
    <property type="entry name" value="DNA-binding transcriptional regulator NtrC"/>
    <property type="match status" value="1"/>
</dbReference>
<dbReference type="SUPFAM" id="SSF52540">
    <property type="entry name" value="P-loop containing nucleoside triphosphate hydrolases"/>
    <property type="match status" value="1"/>
</dbReference>
<dbReference type="InterPro" id="IPR002197">
    <property type="entry name" value="HTH_Fis"/>
</dbReference>
<evidence type="ECO:0000313" key="9">
    <source>
        <dbReference type="EMBL" id="ACN14718.1"/>
    </source>
</evidence>
<evidence type="ECO:0000313" key="10">
    <source>
        <dbReference type="Proteomes" id="UP000000442"/>
    </source>
</evidence>
<keyword evidence="4 9" id="KW-0238">DNA-binding</keyword>
<dbReference type="PROSITE" id="PS00688">
    <property type="entry name" value="SIGMA54_INTERACT_3"/>
    <property type="match status" value="1"/>
</dbReference>
<dbReference type="Gene3D" id="3.40.50.300">
    <property type="entry name" value="P-loop containing nucleotide triphosphate hydrolases"/>
    <property type="match status" value="1"/>
</dbReference>
<keyword evidence="3" id="KW-0805">Transcription regulation</keyword>
<dbReference type="eggNOG" id="COG3829">
    <property type="taxonomic scope" value="Bacteria"/>
</dbReference>
<evidence type="ECO:0000259" key="7">
    <source>
        <dbReference type="PROSITE" id="PS50112"/>
    </source>
</evidence>
<dbReference type="Pfam" id="PF00989">
    <property type="entry name" value="PAS"/>
    <property type="match status" value="1"/>
</dbReference>
<evidence type="ECO:0000256" key="5">
    <source>
        <dbReference type="ARBA" id="ARBA00023163"/>
    </source>
</evidence>
<dbReference type="PANTHER" id="PTHR32071">
    <property type="entry name" value="TRANSCRIPTIONAL REGULATORY PROTEIN"/>
    <property type="match status" value="1"/>
</dbReference>
<dbReference type="InterPro" id="IPR025943">
    <property type="entry name" value="Sigma_54_int_dom_ATP-bd_2"/>
</dbReference>